<dbReference type="SUPFAM" id="SSF81606">
    <property type="entry name" value="PP2C-like"/>
    <property type="match status" value="1"/>
</dbReference>
<feature type="chain" id="PRO_5025641145" evidence="1">
    <location>
        <begin position="24"/>
        <end position="88"/>
    </location>
</feature>
<name>A0A699YL10_HAELA</name>
<comment type="caution">
    <text evidence="3">The sequence shown here is derived from an EMBL/GenBank/DDBJ whole genome shotgun (WGS) entry which is preliminary data.</text>
</comment>
<dbReference type="AlphaFoldDB" id="A0A699YL10"/>
<keyword evidence="4" id="KW-1185">Reference proteome</keyword>
<evidence type="ECO:0000313" key="3">
    <source>
        <dbReference type="EMBL" id="GFH10773.1"/>
    </source>
</evidence>
<dbReference type="PANTHER" id="PTHR47992">
    <property type="entry name" value="PROTEIN PHOSPHATASE"/>
    <property type="match status" value="1"/>
</dbReference>
<dbReference type="Gene3D" id="3.60.40.10">
    <property type="entry name" value="PPM-type phosphatase domain"/>
    <property type="match status" value="1"/>
</dbReference>
<dbReference type="InterPro" id="IPR015655">
    <property type="entry name" value="PP2C"/>
</dbReference>
<feature type="domain" description="PPM-type phosphatase" evidence="2">
    <location>
        <begin position="30"/>
        <end position="65"/>
    </location>
</feature>
<accession>A0A699YL10</accession>
<feature type="signal peptide" evidence="1">
    <location>
        <begin position="1"/>
        <end position="23"/>
    </location>
</feature>
<protein>
    <submittedName>
        <fullName evidence="3">PPM-type phosphatase domain-containing protein</fullName>
    </submittedName>
</protein>
<reference evidence="3 4" key="1">
    <citation type="submission" date="2020-02" db="EMBL/GenBank/DDBJ databases">
        <title>Draft genome sequence of Haematococcus lacustris strain NIES-144.</title>
        <authorList>
            <person name="Morimoto D."/>
            <person name="Nakagawa S."/>
            <person name="Yoshida T."/>
            <person name="Sawayama S."/>
        </authorList>
    </citation>
    <scope>NUCLEOTIDE SEQUENCE [LARGE SCALE GENOMIC DNA]</scope>
    <source>
        <strain evidence="3 4">NIES-144</strain>
    </source>
</reference>
<evidence type="ECO:0000259" key="2">
    <source>
        <dbReference type="Pfam" id="PF00481"/>
    </source>
</evidence>
<sequence length="88" mass="9991">MGPFRVWLQYAWIPGLAMSRALGDVLAHHDGVWEFISSQEAVDIIAQYDTAEEACRQLVDEAYQRWLTEEEGVVDDITAVVVKFVHPT</sequence>
<dbReference type="Pfam" id="PF00481">
    <property type="entry name" value="PP2C"/>
    <property type="match status" value="1"/>
</dbReference>
<dbReference type="InterPro" id="IPR001932">
    <property type="entry name" value="PPM-type_phosphatase-like_dom"/>
</dbReference>
<dbReference type="EMBL" id="BLLF01000346">
    <property type="protein sequence ID" value="GFH10773.1"/>
    <property type="molecule type" value="Genomic_DNA"/>
</dbReference>
<evidence type="ECO:0000256" key="1">
    <source>
        <dbReference type="SAM" id="SignalP"/>
    </source>
</evidence>
<dbReference type="Proteomes" id="UP000485058">
    <property type="component" value="Unassembled WGS sequence"/>
</dbReference>
<dbReference type="GO" id="GO:0004722">
    <property type="term" value="F:protein serine/threonine phosphatase activity"/>
    <property type="evidence" value="ECO:0007669"/>
    <property type="project" value="InterPro"/>
</dbReference>
<keyword evidence="1" id="KW-0732">Signal</keyword>
<dbReference type="InterPro" id="IPR036457">
    <property type="entry name" value="PPM-type-like_dom_sf"/>
</dbReference>
<gene>
    <name evidence="3" type="ORF">HaLaN_06147</name>
</gene>
<evidence type="ECO:0000313" key="4">
    <source>
        <dbReference type="Proteomes" id="UP000485058"/>
    </source>
</evidence>
<organism evidence="3 4">
    <name type="scientific">Haematococcus lacustris</name>
    <name type="common">Green alga</name>
    <name type="synonym">Haematococcus pluvialis</name>
    <dbReference type="NCBI Taxonomy" id="44745"/>
    <lineage>
        <taxon>Eukaryota</taxon>
        <taxon>Viridiplantae</taxon>
        <taxon>Chlorophyta</taxon>
        <taxon>core chlorophytes</taxon>
        <taxon>Chlorophyceae</taxon>
        <taxon>CS clade</taxon>
        <taxon>Chlamydomonadales</taxon>
        <taxon>Haematococcaceae</taxon>
        <taxon>Haematococcus</taxon>
    </lineage>
</organism>
<proteinExistence type="predicted"/>